<name>A0ABT8SGN9_9BURK</name>
<evidence type="ECO:0000256" key="1">
    <source>
        <dbReference type="SAM" id="SignalP"/>
    </source>
</evidence>
<accession>A0ABT8SGN9</accession>
<feature type="chain" id="PRO_5045055182" evidence="1">
    <location>
        <begin position="25"/>
        <end position="198"/>
    </location>
</feature>
<comment type="caution">
    <text evidence="2">The sequence shown here is derived from an EMBL/GenBank/DDBJ whole genome shotgun (WGS) entry which is preliminary data.</text>
</comment>
<dbReference type="RefSeq" id="WP_301816498.1">
    <property type="nucleotide sequence ID" value="NZ_JAUJZH010000065.1"/>
</dbReference>
<feature type="signal peptide" evidence="1">
    <location>
        <begin position="1"/>
        <end position="24"/>
    </location>
</feature>
<dbReference type="EMBL" id="JAUKVY010000065">
    <property type="protein sequence ID" value="MDO1538093.1"/>
    <property type="molecule type" value="Genomic_DNA"/>
</dbReference>
<keyword evidence="1" id="KW-0732">Signal</keyword>
<organism evidence="2 3">
    <name type="scientific">Variovorax ginsengisoli</name>
    <dbReference type="NCBI Taxonomy" id="363844"/>
    <lineage>
        <taxon>Bacteria</taxon>
        <taxon>Pseudomonadati</taxon>
        <taxon>Pseudomonadota</taxon>
        <taxon>Betaproteobacteria</taxon>
        <taxon>Burkholderiales</taxon>
        <taxon>Comamonadaceae</taxon>
        <taxon>Variovorax</taxon>
    </lineage>
</organism>
<evidence type="ECO:0000313" key="3">
    <source>
        <dbReference type="Proteomes" id="UP001169027"/>
    </source>
</evidence>
<reference evidence="2" key="1">
    <citation type="submission" date="2023-06" db="EMBL/GenBank/DDBJ databases">
        <authorList>
            <person name="Jiang Y."/>
            <person name="Liu Q."/>
        </authorList>
    </citation>
    <scope>NUCLEOTIDE SEQUENCE</scope>
    <source>
        <strain evidence="2">CGMCC 1.12090</strain>
    </source>
</reference>
<sequence>MKISNLLRCLVSALAVLAGAVALAADKDLRTRTDAKGETEIGFCSRPSRAAPFNFPGHTFVTFSEARPGAGRTFRSVGHTVAGAGVTPTVFTYFGGKPVAGKQAEERYTDVMQACLTVKVDREVYERAVAAARPTLTAIGLPDGVAAAAESYALNDNDCVDYAMRVAKAVELVGLKVPARAAMDLPADYIAKLKAANK</sequence>
<evidence type="ECO:0000313" key="2">
    <source>
        <dbReference type="EMBL" id="MDO1538093.1"/>
    </source>
</evidence>
<dbReference type="Proteomes" id="UP001169027">
    <property type="component" value="Unassembled WGS sequence"/>
</dbReference>
<keyword evidence="3" id="KW-1185">Reference proteome</keyword>
<proteinExistence type="predicted"/>
<gene>
    <name evidence="2" type="ORF">Q2T77_38320</name>
</gene>
<protein>
    <submittedName>
        <fullName evidence="2">Uncharacterized protein</fullName>
    </submittedName>
</protein>